<dbReference type="Proteomes" id="UP000325577">
    <property type="component" value="Linkage Group LG10"/>
</dbReference>
<organism evidence="1 2">
    <name type="scientific">Nyssa sinensis</name>
    <dbReference type="NCBI Taxonomy" id="561372"/>
    <lineage>
        <taxon>Eukaryota</taxon>
        <taxon>Viridiplantae</taxon>
        <taxon>Streptophyta</taxon>
        <taxon>Embryophyta</taxon>
        <taxon>Tracheophyta</taxon>
        <taxon>Spermatophyta</taxon>
        <taxon>Magnoliopsida</taxon>
        <taxon>eudicotyledons</taxon>
        <taxon>Gunneridae</taxon>
        <taxon>Pentapetalae</taxon>
        <taxon>asterids</taxon>
        <taxon>Cornales</taxon>
        <taxon>Nyssaceae</taxon>
        <taxon>Nyssa</taxon>
    </lineage>
</organism>
<dbReference type="InterPro" id="IPR011989">
    <property type="entry name" value="ARM-like"/>
</dbReference>
<evidence type="ECO:0000313" key="1">
    <source>
        <dbReference type="EMBL" id="KAA8544908.1"/>
    </source>
</evidence>
<accession>A0A5J5BPY3</accession>
<dbReference type="InterPro" id="IPR016024">
    <property type="entry name" value="ARM-type_fold"/>
</dbReference>
<dbReference type="SUPFAM" id="SSF48371">
    <property type="entry name" value="ARM repeat"/>
    <property type="match status" value="1"/>
</dbReference>
<dbReference type="AlphaFoldDB" id="A0A5J5BPY3"/>
<evidence type="ECO:0000313" key="2">
    <source>
        <dbReference type="Proteomes" id="UP000325577"/>
    </source>
</evidence>
<sequence length="310" mass="33737">MDDVFTAVQEYQRRHVEATCDTCFEKEPLFPLHSFQSFAENNGDILKRTTPPAANIVAASPASDQLPKKTLAAALVEGTKKQSVALAPKEIAKIAQRFFPLFNTASFPHKPPPAAVTNQKQEAVEILASLWEASKYSELQGYQGVRELQSQHNVSLFLQLITNSDPQIKPMVRRCAMKLIYCISNGHPAGVPLAPSPAKRNIITTLAAILTNSPDAEDRSAAAGIISQLPADDITIDKILRKSEALKFIHEVSKLDPYPLQIRILSKGTSLAKQHTATALANLSLSTSNKPPSYSSITAGISSDFPFGDY</sequence>
<protein>
    <submittedName>
        <fullName evidence="1">Uncharacterized protein</fullName>
    </submittedName>
</protein>
<dbReference type="PANTHER" id="PTHR45958:SF11">
    <property type="entry name" value="RING-TYPE E3 UBIQUITIN TRANSFERASE"/>
    <property type="match status" value="1"/>
</dbReference>
<name>A0A5J5BPY3_9ASTE</name>
<gene>
    <name evidence="1" type="ORF">F0562_019697</name>
</gene>
<dbReference type="PANTHER" id="PTHR45958">
    <property type="entry name" value="RING-TYPE E3 UBIQUITIN TRANSFERASE"/>
    <property type="match status" value="1"/>
</dbReference>
<keyword evidence="2" id="KW-1185">Reference proteome</keyword>
<dbReference type="Gene3D" id="1.25.10.10">
    <property type="entry name" value="Leucine-rich Repeat Variant"/>
    <property type="match status" value="1"/>
</dbReference>
<dbReference type="OrthoDB" id="26899at2759"/>
<dbReference type="EMBL" id="CM018033">
    <property type="protein sequence ID" value="KAA8544908.1"/>
    <property type="molecule type" value="Genomic_DNA"/>
</dbReference>
<proteinExistence type="predicted"/>
<reference evidence="1 2" key="1">
    <citation type="submission" date="2019-09" db="EMBL/GenBank/DDBJ databases">
        <title>A chromosome-level genome assembly of the Chinese tupelo Nyssa sinensis.</title>
        <authorList>
            <person name="Yang X."/>
            <person name="Kang M."/>
            <person name="Yang Y."/>
            <person name="Xiong H."/>
            <person name="Wang M."/>
            <person name="Zhang Z."/>
            <person name="Wang Z."/>
            <person name="Wu H."/>
            <person name="Ma T."/>
            <person name="Liu J."/>
            <person name="Xi Z."/>
        </authorList>
    </citation>
    <scope>NUCLEOTIDE SEQUENCE [LARGE SCALE GENOMIC DNA]</scope>
    <source>
        <strain evidence="1">J267</strain>
        <tissue evidence="1">Leaf</tissue>
    </source>
</reference>
<dbReference type="InterPro" id="IPR052608">
    <property type="entry name" value="U-box_domain_protein"/>
</dbReference>